<evidence type="ECO:0000313" key="2">
    <source>
        <dbReference type="EMBL" id="KAI1516267.1"/>
    </source>
</evidence>
<dbReference type="SUPFAM" id="SSF53098">
    <property type="entry name" value="Ribonuclease H-like"/>
    <property type="match status" value="1"/>
</dbReference>
<dbReference type="Proteomes" id="UP000249757">
    <property type="component" value="Unassembled WGS sequence"/>
</dbReference>
<protein>
    <submittedName>
        <fullName evidence="2">Piwi domain containing protein</fullName>
    </submittedName>
</protein>
<dbReference type="Gene3D" id="3.30.420.10">
    <property type="entry name" value="Ribonuclease H-like superfamily/Ribonuclease H"/>
    <property type="match status" value="1"/>
</dbReference>
<dbReference type="InterPro" id="IPR014811">
    <property type="entry name" value="ArgoL1"/>
</dbReference>
<dbReference type="OrthoDB" id="10252740at2759"/>
<dbReference type="InterPro" id="IPR003165">
    <property type="entry name" value="Piwi"/>
</dbReference>
<dbReference type="InterPro" id="IPR036085">
    <property type="entry name" value="PAZ_dom_sf"/>
</dbReference>
<dbReference type="SUPFAM" id="SSF101690">
    <property type="entry name" value="PAZ domain"/>
    <property type="match status" value="1"/>
</dbReference>
<proteinExistence type="predicted"/>
<organism evidence="2 3">
    <name type="scientific">Pyrenophora tritici-repentis</name>
    <dbReference type="NCBI Taxonomy" id="45151"/>
    <lineage>
        <taxon>Eukaryota</taxon>
        <taxon>Fungi</taxon>
        <taxon>Dikarya</taxon>
        <taxon>Ascomycota</taxon>
        <taxon>Pezizomycotina</taxon>
        <taxon>Dothideomycetes</taxon>
        <taxon>Pleosporomycetidae</taxon>
        <taxon>Pleosporales</taxon>
        <taxon>Pleosporineae</taxon>
        <taxon>Pleosporaceae</taxon>
        <taxon>Pyrenophora</taxon>
    </lineage>
</organism>
<gene>
    <name evidence="2" type="ORF">Ptr86124_004804</name>
</gene>
<evidence type="ECO:0000313" key="3">
    <source>
        <dbReference type="Proteomes" id="UP000249757"/>
    </source>
</evidence>
<dbReference type="AlphaFoldDB" id="A0A922T1Y5"/>
<dbReference type="PANTHER" id="PTHR22891">
    <property type="entry name" value="EUKARYOTIC TRANSLATION INITIATION FACTOR 2C"/>
    <property type="match status" value="1"/>
</dbReference>
<dbReference type="InterPro" id="IPR012337">
    <property type="entry name" value="RNaseH-like_sf"/>
</dbReference>
<keyword evidence="3" id="KW-1185">Reference proteome</keyword>
<dbReference type="Gene3D" id="3.40.50.2300">
    <property type="match status" value="1"/>
</dbReference>
<reference evidence="3" key="1">
    <citation type="journal article" date="2022" name="Microb. Genom.">
        <title>A global pangenome for the wheat fungal pathogen Pyrenophora tritici-repentis and prediction of effector protein structural homology.</title>
        <authorList>
            <person name="Moolhuijzen P.M."/>
            <person name="See P.T."/>
            <person name="Shi G."/>
            <person name="Powell H.R."/>
            <person name="Cockram J."/>
            <person name="Jorgensen L.N."/>
            <person name="Benslimane H."/>
            <person name="Strelkov S.E."/>
            <person name="Turner J."/>
            <person name="Liu Z."/>
            <person name="Moffat C.S."/>
        </authorList>
    </citation>
    <scope>NUCLEOTIDE SEQUENCE [LARGE SCALE GENOMIC DNA]</scope>
</reference>
<evidence type="ECO:0000259" key="1">
    <source>
        <dbReference type="PROSITE" id="PS50822"/>
    </source>
</evidence>
<dbReference type="InterPro" id="IPR036397">
    <property type="entry name" value="RNaseH_sf"/>
</dbReference>
<dbReference type="Pfam" id="PF02171">
    <property type="entry name" value="Piwi"/>
    <property type="match status" value="1"/>
</dbReference>
<sequence>MEADALALRSDKKSWATDYKSIWCGSGLQGPQQEESEWDTPEFPCTLSDGREHQGVYATVTSSGVLNDIENFHGEADINECTDHIRALNAHVAQRVREYNDRSGKSITQLGANKFYIDRAFNEMTSKGKSLGLRAVRGYYMSIRSGSKSPLLNVNVATTAFLPPILVSEFLRMFLNKRRYVETMLRGASVRLAYQRQEFKETIEEGISMNGDLQCTKFFQQFGLEAGKQKFFTILACDPDNRDSARTVNHADTGTTILKYFEDMRVEWPTKQGQDRYDLLCVNVGKRIGSFNPEKIDLEDMQQHTLDGAQWIPACLLEILPYQPMTGQMSPDHTAAMMMHALHYPAENAALIDKEGLGLLGLKEEDGRVKSEYLISIPSNSVNSTDEIQNDLSLELDNKLISLSAKKLSLPLLRYAKQSKSKNVSEYTASWNLQEAVFTNPKAFNDLHICKLQGSLQKLQKSTPENILNDFVLQLGTHGINVKVGYVGEQAQRETVEKVLKRWFPVCKVKDCTFFLLREKDFDIYAKIKRDGDFSGNHTICAVASRIKDRNEQDNRRSGPRWQHFSNLALKMNMKLGGDNHWLDENELEKVLGGKDKKQNTMILGADVIHPGSSSKIGAPSIACVVGTIDSRFMSYRGSMRLQAGGQEQIEDFNFRSMIKERLEVWKGHNKKLPTRIFFYRDGVSESQFVTISEQEIPQIKKAYAEAGGDDKKLGVCFLVVGKCHHTRFYAKNNKTSYLVSTKAGNFVNGNLKPELLVDHVVTAPKPINFFLQSHAAIKGTARSAHYYVLDDDTQIDVNNLQKLTLMLCYTFGRSTTGVSYAAPAYIADRLCERGRSYIRLWAEDRFAQPVFEYKKYYDSEGTQRKPTDEEMSKEKWDIIKELLRSGVWGKNYRDNTEDQNRPIRLNPWHPDLDEGMF</sequence>
<name>A0A922T1Y5_9PLEO</name>
<dbReference type="SMART" id="SM00950">
    <property type="entry name" value="Piwi"/>
    <property type="match status" value="1"/>
</dbReference>
<accession>A0A922T1Y5</accession>
<feature type="domain" description="Piwi" evidence="1">
    <location>
        <begin position="541"/>
        <end position="840"/>
    </location>
</feature>
<dbReference type="EMBL" id="NRDI02000005">
    <property type="protein sequence ID" value="KAI1516267.1"/>
    <property type="molecule type" value="Genomic_DNA"/>
</dbReference>
<dbReference type="Pfam" id="PF08699">
    <property type="entry name" value="ArgoL1"/>
    <property type="match status" value="1"/>
</dbReference>
<comment type="caution">
    <text evidence="2">The sequence shown here is derived from an EMBL/GenBank/DDBJ whole genome shotgun (WGS) entry which is preliminary data.</text>
</comment>
<dbReference type="PROSITE" id="PS50822">
    <property type="entry name" value="PIWI"/>
    <property type="match status" value="1"/>
</dbReference>
<dbReference type="SMART" id="SM01163">
    <property type="entry name" value="DUF1785"/>
    <property type="match status" value="1"/>
</dbReference>
<dbReference type="GO" id="GO:0003676">
    <property type="term" value="F:nucleic acid binding"/>
    <property type="evidence" value="ECO:0007669"/>
    <property type="project" value="InterPro"/>
</dbReference>